<evidence type="ECO:0000313" key="2">
    <source>
        <dbReference type="Proteomes" id="UP000019678"/>
    </source>
</evidence>
<reference evidence="1 2" key="1">
    <citation type="submission" date="2013-05" db="EMBL/GenBank/DDBJ databases">
        <title>Genome assembly of Chondromyces apiculatus DSM 436.</title>
        <authorList>
            <person name="Sharma G."/>
            <person name="Khatri I."/>
            <person name="Kaur C."/>
            <person name="Mayilraj S."/>
            <person name="Subramanian S."/>
        </authorList>
    </citation>
    <scope>NUCLEOTIDE SEQUENCE [LARGE SCALE GENOMIC DNA]</scope>
    <source>
        <strain evidence="1 2">DSM 436</strain>
    </source>
</reference>
<dbReference type="EMBL" id="ASRX01000003">
    <property type="protein sequence ID" value="EYF08529.1"/>
    <property type="molecule type" value="Genomic_DNA"/>
</dbReference>
<name>A0A017TH22_9BACT</name>
<protein>
    <submittedName>
        <fullName evidence="1">Uncharacterized protein</fullName>
    </submittedName>
</protein>
<keyword evidence="2" id="KW-1185">Reference proteome</keyword>
<proteinExistence type="predicted"/>
<evidence type="ECO:0000313" key="1">
    <source>
        <dbReference type="EMBL" id="EYF08529.1"/>
    </source>
</evidence>
<organism evidence="1 2">
    <name type="scientific">Chondromyces apiculatus DSM 436</name>
    <dbReference type="NCBI Taxonomy" id="1192034"/>
    <lineage>
        <taxon>Bacteria</taxon>
        <taxon>Pseudomonadati</taxon>
        <taxon>Myxococcota</taxon>
        <taxon>Polyangia</taxon>
        <taxon>Polyangiales</taxon>
        <taxon>Polyangiaceae</taxon>
        <taxon>Chondromyces</taxon>
    </lineage>
</organism>
<comment type="caution">
    <text evidence="1">The sequence shown here is derived from an EMBL/GenBank/DDBJ whole genome shotgun (WGS) entry which is preliminary data.</text>
</comment>
<dbReference type="Proteomes" id="UP000019678">
    <property type="component" value="Unassembled WGS sequence"/>
</dbReference>
<sequence>MRATDVDGESNVLVQLVTPGVVAWELFAPSGDDLYAFFALLSDRRRGTERIEERVCRAHARWLRDLVASQALVPEVAIDPEACATLERKVVTVAPGDPTPSTWLRFEEHTELDPPGWYPLMEYYGFGTELWVWYLVPLKEGEPPEQGDDREIPTGFKVDDLYWGVELPLLLPE</sequence>
<gene>
    <name evidence="1" type="ORF">CAP_4059</name>
</gene>
<dbReference type="AlphaFoldDB" id="A0A017TH22"/>
<accession>A0A017TH22</accession>